<dbReference type="SMART" id="SM00642">
    <property type="entry name" value="Aamy"/>
    <property type="match status" value="1"/>
</dbReference>
<keyword evidence="9" id="KW-0106">Calcium</keyword>
<dbReference type="Pfam" id="PF02806">
    <property type="entry name" value="Alpha-amylase_C"/>
    <property type="match status" value="1"/>
</dbReference>
<evidence type="ECO:0000256" key="14">
    <source>
        <dbReference type="RuleBase" id="RU361134"/>
    </source>
</evidence>
<evidence type="ECO:0000256" key="15">
    <source>
        <dbReference type="SAM" id="SignalP"/>
    </source>
</evidence>
<dbReference type="OrthoDB" id="550577at2759"/>
<dbReference type="Proteomes" id="UP000186922">
    <property type="component" value="Unassembled WGS sequence"/>
</dbReference>
<dbReference type="SUPFAM" id="SSF51011">
    <property type="entry name" value="Glycosyl hydrolase domain"/>
    <property type="match status" value="1"/>
</dbReference>
<evidence type="ECO:0000256" key="5">
    <source>
        <dbReference type="ARBA" id="ARBA00011245"/>
    </source>
</evidence>
<evidence type="ECO:0000313" key="19">
    <source>
        <dbReference type="Proteomes" id="UP000186922"/>
    </source>
</evidence>
<comment type="cofactor">
    <cofactor evidence="3">
        <name>chloride</name>
        <dbReference type="ChEBI" id="CHEBI:17996"/>
    </cofactor>
</comment>
<dbReference type="GO" id="GO:0005975">
    <property type="term" value="P:carbohydrate metabolic process"/>
    <property type="evidence" value="ECO:0007669"/>
    <property type="project" value="InterPro"/>
</dbReference>
<keyword evidence="19" id="KW-1185">Reference proteome</keyword>
<protein>
    <recommendedName>
        <fullName evidence="6 14">Alpha-amylase</fullName>
        <ecNumber evidence="6 14">3.2.1.1</ecNumber>
    </recommendedName>
</protein>
<feature type="chain" id="PRO_5008898972" description="Alpha-amylase" evidence="15">
    <location>
        <begin position="19"/>
        <end position="515"/>
    </location>
</feature>
<keyword evidence="12 14" id="KW-0326">Glycosidase</keyword>
<feature type="domain" description="Glycosyl hydrolase family 13 catalytic" evidence="17">
    <location>
        <begin position="29"/>
        <end position="413"/>
    </location>
</feature>
<dbReference type="PRINTS" id="PR00110">
    <property type="entry name" value="ALPHAAMYLASE"/>
</dbReference>
<evidence type="ECO:0000256" key="9">
    <source>
        <dbReference type="ARBA" id="ARBA00022837"/>
    </source>
</evidence>
<evidence type="ECO:0000256" key="8">
    <source>
        <dbReference type="ARBA" id="ARBA00022801"/>
    </source>
</evidence>
<keyword evidence="7" id="KW-0479">Metal-binding</keyword>
<dbReference type="Gene3D" id="2.60.40.1180">
    <property type="entry name" value="Golgi alpha-mannosidase II"/>
    <property type="match status" value="1"/>
</dbReference>
<dbReference type="InterPro" id="IPR006048">
    <property type="entry name" value="A-amylase/branching_C"/>
</dbReference>
<dbReference type="GO" id="GO:0004556">
    <property type="term" value="F:alpha-amylase activity"/>
    <property type="evidence" value="ECO:0007669"/>
    <property type="project" value="UniProtKB-UniRule"/>
</dbReference>
<evidence type="ECO:0000313" key="18">
    <source>
        <dbReference type="EMBL" id="GAV05343.1"/>
    </source>
</evidence>
<gene>
    <name evidence="18" type="primary">RvY_15491-1</name>
    <name evidence="18" type="synonym">RvY_15491.1</name>
    <name evidence="18" type="ORF">RvY_15491</name>
</gene>
<accession>A0A1D1VYC6</accession>
<dbReference type="CDD" id="cd11317">
    <property type="entry name" value="AmyAc_bac_euk_AmyA"/>
    <property type="match status" value="1"/>
</dbReference>
<comment type="subunit">
    <text evidence="5">Monomer.</text>
</comment>
<dbReference type="SUPFAM" id="SSF51445">
    <property type="entry name" value="(Trans)glycosidases"/>
    <property type="match status" value="1"/>
</dbReference>
<evidence type="ECO:0000256" key="3">
    <source>
        <dbReference type="ARBA" id="ARBA00001923"/>
    </source>
</evidence>
<dbReference type="PANTHER" id="PTHR43447">
    <property type="entry name" value="ALPHA-AMYLASE"/>
    <property type="match status" value="1"/>
</dbReference>
<dbReference type="SMART" id="SM00632">
    <property type="entry name" value="Aamy_C"/>
    <property type="match status" value="1"/>
</dbReference>
<dbReference type="InterPro" id="IPR031319">
    <property type="entry name" value="A-amylase_C"/>
</dbReference>
<evidence type="ECO:0000256" key="6">
    <source>
        <dbReference type="ARBA" id="ARBA00012595"/>
    </source>
</evidence>
<evidence type="ECO:0000256" key="4">
    <source>
        <dbReference type="ARBA" id="ARBA00008061"/>
    </source>
</evidence>
<evidence type="ECO:0000256" key="2">
    <source>
        <dbReference type="ARBA" id="ARBA00001913"/>
    </source>
</evidence>
<dbReference type="InterPro" id="IPR006047">
    <property type="entry name" value="GH13_cat_dom"/>
</dbReference>
<comment type="similarity">
    <text evidence="4 13">Belongs to the glycosyl hydrolase 13 family.</text>
</comment>
<comment type="caution">
    <text evidence="18">The sequence shown here is derived from an EMBL/GenBank/DDBJ whole genome shotgun (WGS) entry which is preliminary data.</text>
</comment>
<evidence type="ECO:0000256" key="11">
    <source>
        <dbReference type="ARBA" id="ARBA00023277"/>
    </source>
</evidence>
<comment type="catalytic activity">
    <reaction evidence="1 14">
        <text>Endohydrolysis of (1-&gt;4)-alpha-D-glucosidic linkages in polysaccharides containing three or more (1-&gt;4)-alpha-linked D-glucose units.</text>
        <dbReference type="EC" id="3.2.1.1"/>
    </reaction>
</comment>
<feature type="signal peptide" evidence="15">
    <location>
        <begin position="1"/>
        <end position="18"/>
    </location>
</feature>
<reference evidence="18 19" key="1">
    <citation type="journal article" date="2016" name="Nat. Commun.">
        <title>Extremotolerant tardigrade genome and improved radiotolerance of human cultured cells by tardigrade-unique protein.</title>
        <authorList>
            <person name="Hashimoto T."/>
            <person name="Horikawa D.D."/>
            <person name="Saito Y."/>
            <person name="Kuwahara H."/>
            <person name="Kozuka-Hata H."/>
            <person name="Shin-I T."/>
            <person name="Minakuchi Y."/>
            <person name="Ohishi K."/>
            <person name="Motoyama A."/>
            <person name="Aizu T."/>
            <person name="Enomoto A."/>
            <person name="Kondo K."/>
            <person name="Tanaka S."/>
            <person name="Hara Y."/>
            <person name="Koshikawa S."/>
            <person name="Sagara H."/>
            <person name="Miura T."/>
            <person name="Yokobori S."/>
            <person name="Miyagawa K."/>
            <person name="Suzuki Y."/>
            <person name="Kubo T."/>
            <person name="Oyama M."/>
            <person name="Kohara Y."/>
            <person name="Fujiyama A."/>
            <person name="Arakawa K."/>
            <person name="Katayama T."/>
            <person name="Toyoda A."/>
            <person name="Kunieda T."/>
        </authorList>
    </citation>
    <scope>NUCLEOTIDE SEQUENCE [LARGE SCALE GENOMIC DNA]</scope>
    <source>
        <strain evidence="18 19">YOKOZUNA-1</strain>
    </source>
</reference>
<sequence length="515" mass="57833">MLLFHLSMLIFCSPLASAQYDPQDSPGRSVFVHLFEWKWTDIAAECERFLGPKGFGGVQVSPPNEHRLITTPPYPWYERYQPVSWKLTSRSGTEAEFKNMVKRCNNAGVRIYVDAVFNQMAGDRGVGSAGSPYDSNSLSYPGVPFTPSDFTNRSECHTQSGDISNYDDPNEVRNCRLLGMPDVAIYKEHTRKILENYLNRLIDIGVAGFRIDAAKHVWPEHLKGLLTCLKALNSKWFPAGARPFIFQEVIDQGGQTVKSIDYTGNGRVTEFKFGLQLSKGVMKRDGQMLKYYRNFGEEWGLLPTDRAVVFVDNHDNQRGHGGGGDVLTFRSPREYKIANIYMLAHPYGLPKIMSSYLWPQNIQNNEDKNNWIGPPSDKDGRTNDVEIHSDDSCGGGWICEHRWRQITNMVAFRNIAGNSSLVHWWDNGGNQVAFGRGSTGKTTAFVVINNDNQKMQKQLQTGLPSGNYCDVISGSRQGRLCSGKLIRVDADGMAMFSIDNHDEDPVAAIHLDSRI</sequence>
<organism evidence="18 19">
    <name type="scientific">Ramazzottius varieornatus</name>
    <name type="common">Water bear</name>
    <name type="synonym">Tardigrade</name>
    <dbReference type="NCBI Taxonomy" id="947166"/>
    <lineage>
        <taxon>Eukaryota</taxon>
        <taxon>Metazoa</taxon>
        <taxon>Ecdysozoa</taxon>
        <taxon>Tardigrada</taxon>
        <taxon>Eutardigrada</taxon>
        <taxon>Parachela</taxon>
        <taxon>Hypsibioidea</taxon>
        <taxon>Ramazzottiidae</taxon>
        <taxon>Ramazzottius</taxon>
    </lineage>
</organism>
<evidence type="ECO:0000256" key="13">
    <source>
        <dbReference type="RuleBase" id="RU003615"/>
    </source>
</evidence>
<evidence type="ECO:0000256" key="7">
    <source>
        <dbReference type="ARBA" id="ARBA00022723"/>
    </source>
</evidence>
<evidence type="ECO:0000256" key="10">
    <source>
        <dbReference type="ARBA" id="ARBA00023214"/>
    </source>
</evidence>
<keyword evidence="11 14" id="KW-0119">Carbohydrate metabolism</keyword>
<feature type="domain" description="Alpha-amylase C-terminal" evidence="16">
    <location>
        <begin position="422"/>
        <end position="514"/>
    </location>
</feature>
<dbReference type="SMR" id="A0A1D1VYC6"/>
<evidence type="ECO:0000259" key="16">
    <source>
        <dbReference type="SMART" id="SM00632"/>
    </source>
</evidence>
<comment type="cofactor">
    <cofactor evidence="2">
        <name>Ca(2+)</name>
        <dbReference type="ChEBI" id="CHEBI:29108"/>
    </cofactor>
</comment>
<dbReference type="GO" id="GO:0046872">
    <property type="term" value="F:metal ion binding"/>
    <property type="evidence" value="ECO:0007669"/>
    <property type="project" value="UniProtKB-KW"/>
</dbReference>
<evidence type="ECO:0000256" key="1">
    <source>
        <dbReference type="ARBA" id="ARBA00000548"/>
    </source>
</evidence>
<keyword evidence="8 14" id="KW-0378">Hydrolase</keyword>
<keyword evidence="10" id="KW-0868">Chloride</keyword>
<dbReference type="AlphaFoldDB" id="A0A1D1VYC6"/>
<dbReference type="InterPro" id="IPR006046">
    <property type="entry name" value="Alpha_amylase"/>
</dbReference>
<dbReference type="EC" id="3.2.1.1" evidence="6 14"/>
<evidence type="ECO:0000256" key="12">
    <source>
        <dbReference type="ARBA" id="ARBA00023295"/>
    </source>
</evidence>
<evidence type="ECO:0000259" key="17">
    <source>
        <dbReference type="SMART" id="SM00642"/>
    </source>
</evidence>
<name>A0A1D1VYC6_RAMVA</name>
<dbReference type="InterPro" id="IPR017853">
    <property type="entry name" value="GH"/>
</dbReference>
<dbReference type="EMBL" id="BDGG01000012">
    <property type="protein sequence ID" value="GAV05343.1"/>
    <property type="molecule type" value="Genomic_DNA"/>
</dbReference>
<dbReference type="Pfam" id="PF00128">
    <property type="entry name" value="Alpha-amylase"/>
    <property type="match status" value="1"/>
</dbReference>
<dbReference type="InterPro" id="IPR013780">
    <property type="entry name" value="Glyco_hydro_b"/>
</dbReference>
<dbReference type="Gene3D" id="3.20.20.80">
    <property type="entry name" value="Glycosidases"/>
    <property type="match status" value="1"/>
</dbReference>
<dbReference type="STRING" id="947166.A0A1D1VYC6"/>
<proteinExistence type="inferred from homology"/>
<keyword evidence="15" id="KW-0732">Signal</keyword>